<comment type="caution">
    <text evidence="2">The sequence shown here is derived from an EMBL/GenBank/DDBJ whole genome shotgun (WGS) entry which is preliminary data.</text>
</comment>
<evidence type="ECO:0000313" key="2">
    <source>
        <dbReference type="EMBL" id="MFC1849274.1"/>
    </source>
</evidence>
<sequence length="306" mass="33975">MSVRLRRLKGDYERMCTYFTGNSRIRVLKTIGNPPEKYQLEFLVTGLQQNLTTQQLKKHNSFIAEIVLTGMYPRLAPQCRLLTPVFHPNIAPHAICIGDHWAAGESLPWLMIRIAEMLAYQSYNIKSPLNGEAAKWTVQNQHRLPTDDFDFSALLTAGEVVAVNQDGSLKAGVECANCGKKDTSGAHHVCSNGHVTCENCLFHCSLCHSSLCLACSLETCNICHQTVCHNCIYKCSSCRRYACLSHSQVCHVCSNRLCDDCIVSCDRCREPTCINDINKINRDGIKVYLCATCVQANGSAFSSSTV</sequence>
<protein>
    <submittedName>
        <fullName evidence="2">Ubiquitin-conjugating enzyme E2</fullName>
    </submittedName>
</protein>
<dbReference type="Pfam" id="PF00179">
    <property type="entry name" value="UQ_con"/>
    <property type="match status" value="1"/>
</dbReference>
<proteinExistence type="predicted"/>
<dbReference type="InterPro" id="IPR000608">
    <property type="entry name" value="UBC"/>
</dbReference>
<organism evidence="2 3">
    <name type="scientific">candidate division CSSED10-310 bacterium</name>
    <dbReference type="NCBI Taxonomy" id="2855610"/>
    <lineage>
        <taxon>Bacteria</taxon>
        <taxon>Bacteria division CSSED10-310</taxon>
    </lineage>
</organism>
<dbReference type="InterPro" id="IPR016135">
    <property type="entry name" value="UBQ-conjugating_enzyme/RWD"/>
</dbReference>
<evidence type="ECO:0000313" key="3">
    <source>
        <dbReference type="Proteomes" id="UP001594351"/>
    </source>
</evidence>
<dbReference type="Proteomes" id="UP001594351">
    <property type="component" value="Unassembled WGS sequence"/>
</dbReference>
<gene>
    <name evidence="2" type="ORF">ACFL27_03600</name>
</gene>
<keyword evidence="3" id="KW-1185">Reference proteome</keyword>
<dbReference type="EMBL" id="JBHPBY010000029">
    <property type="protein sequence ID" value="MFC1849274.1"/>
    <property type="molecule type" value="Genomic_DNA"/>
</dbReference>
<evidence type="ECO:0000259" key="1">
    <source>
        <dbReference type="Pfam" id="PF00179"/>
    </source>
</evidence>
<feature type="domain" description="UBC core" evidence="1">
    <location>
        <begin position="60"/>
        <end position="142"/>
    </location>
</feature>
<name>A0ABV6YSU4_UNCC1</name>
<dbReference type="SUPFAM" id="SSF54495">
    <property type="entry name" value="UBC-like"/>
    <property type="match status" value="1"/>
</dbReference>
<reference evidence="2 3" key="1">
    <citation type="submission" date="2024-09" db="EMBL/GenBank/DDBJ databases">
        <title>Laminarin stimulates single cell rates of sulfate reduction while oxygen inhibits transcriptomic activity in coastal marine sediment.</title>
        <authorList>
            <person name="Lindsay M."/>
            <person name="Orcutt B."/>
            <person name="Emerson D."/>
            <person name="Stepanauskas R."/>
            <person name="D'Angelo T."/>
        </authorList>
    </citation>
    <scope>NUCLEOTIDE SEQUENCE [LARGE SCALE GENOMIC DNA]</scope>
    <source>
        <strain evidence="2">SAG AM-311-K15</strain>
    </source>
</reference>
<accession>A0ABV6YSU4</accession>
<dbReference type="Gene3D" id="3.10.110.10">
    <property type="entry name" value="Ubiquitin Conjugating Enzyme"/>
    <property type="match status" value="1"/>
</dbReference>